<dbReference type="InterPro" id="IPR036217">
    <property type="entry name" value="MethylDNA_cys_MeTrfase_DNAb"/>
</dbReference>
<evidence type="ECO:0000256" key="7">
    <source>
        <dbReference type="ARBA" id="ARBA00023204"/>
    </source>
</evidence>
<keyword evidence="4 9" id="KW-0489">Methyltransferase</keyword>
<dbReference type="InterPro" id="IPR014048">
    <property type="entry name" value="MethylDNA_cys_MeTrfase_DNA-bd"/>
</dbReference>
<dbReference type="Pfam" id="PF01035">
    <property type="entry name" value="DNA_binding_1"/>
    <property type="match status" value="1"/>
</dbReference>
<comment type="subcellular location">
    <subcellularLocation>
        <location evidence="9">Cytoplasm</location>
    </subcellularLocation>
</comment>
<reference evidence="12 13" key="1">
    <citation type="submission" date="2020-08" db="EMBL/GenBank/DDBJ databases">
        <title>Sequencing the genomes of 1000 actinobacteria strains.</title>
        <authorList>
            <person name="Klenk H.-P."/>
        </authorList>
    </citation>
    <scope>NUCLEOTIDE SEQUENCE [LARGE SCALE GENOMIC DNA]</scope>
    <source>
        <strain evidence="12 13">DSM 22826</strain>
    </source>
</reference>
<comment type="similarity">
    <text evidence="2 9">Belongs to the MGMT family.</text>
</comment>
<evidence type="ECO:0000259" key="11">
    <source>
        <dbReference type="Pfam" id="PF02870"/>
    </source>
</evidence>
<evidence type="ECO:0000256" key="8">
    <source>
        <dbReference type="ARBA" id="ARBA00049348"/>
    </source>
</evidence>
<dbReference type="Proteomes" id="UP000523000">
    <property type="component" value="Unassembled WGS sequence"/>
</dbReference>
<dbReference type="CDD" id="cd06445">
    <property type="entry name" value="ATase"/>
    <property type="match status" value="1"/>
</dbReference>
<dbReference type="GO" id="GO:0006307">
    <property type="term" value="P:DNA alkylation repair"/>
    <property type="evidence" value="ECO:0007669"/>
    <property type="project" value="UniProtKB-UniRule"/>
</dbReference>
<comment type="catalytic activity">
    <reaction evidence="8 9">
        <text>a 6-O-methyl-2'-deoxyguanosine in DNA + L-cysteinyl-[protein] = S-methyl-L-cysteinyl-[protein] + a 2'-deoxyguanosine in DNA</text>
        <dbReference type="Rhea" id="RHEA:24000"/>
        <dbReference type="Rhea" id="RHEA-COMP:10131"/>
        <dbReference type="Rhea" id="RHEA-COMP:10132"/>
        <dbReference type="Rhea" id="RHEA-COMP:11367"/>
        <dbReference type="Rhea" id="RHEA-COMP:11368"/>
        <dbReference type="ChEBI" id="CHEBI:29950"/>
        <dbReference type="ChEBI" id="CHEBI:82612"/>
        <dbReference type="ChEBI" id="CHEBI:85445"/>
        <dbReference type="ChEBI" id="CHEBI:85448"/>
        <dbReference type="EC" id="2.1.1.63"/>
    </reaction>
</comment>
<name>A0A839QI24_9MICC</name>
<dbReference type="PANTHER" id="PTHR10815">
    <property type="entry name" value="METHYLATED-DNA--PROTEIN-CYSTEINE METHYLTRANSFERASE"/>
    <property type="match status" value="1"/>
</dbReference>
<evidence type="ECO:0000259" key="10">
    <source>
        <dbReference type="Pfam" id="PF01035"/>
    </source>
</evidence>
<evidence type="ECO:0000256" key="9">
    <source>
        <dbReference type="HAMAP-Rule" id="MF_00772"/>
    </source>
</evidence>
<dbReference type="HAMAP" id="MF_00772">
    <property type="entry name" value="OGT"/>
    <property type="match status" value="1"/>
</dbReference>
<dbReference type="InterPro" id="IPR023546">
    <property type="entry name" value="MGMT"/>
</dbReference>
<feature type="domain" description="Methylated-DNA-[protein]-cysteine S-methyltransferase DNA binding" evidence="10">
    <location>
        <begin position="127"/>
        <end position="203"/>
    </location>
</feature>
<dbReference type="PANTHER" id="PTHR10815:SF5">
    <property type="entry name" value="METHYLATED-DNA--PROTEIN-CYSTEINE METHYLTRANSFERASE"/>
    <property type="match status" value="1"/>
</dbReference>
<evidence type="ECO:0000256" key="5">
    <source>
        <dbReference type="ARBA" id="ARBA00022679"/>
    </source>
</evidence>
<evidence type="ECO:0000256" key="1">
    <source>
        <dbReference type="ARBA" id="ARBA00001286"/>
    </source>
</evidence>
<dbReference type="PROSITE" id="PS00374">
    <property type="entry name" value="MGMT"/>
    <property type="match status" value="1"/>
</dbReference>
<sequence length="212" mass="22325">MMNTEPTPPLPTGPAGPLETATLALLQGRLAANAASSGLLDVAYRVLDTAVGPLLLAATERGLLRIAFGVEDHDAVLQFLAGKISPRILRAPARLDAVARELDEYLAGKRTAFDLPLDHALSAGYRLEVQEYLPRIGYGQTASYGQIAAATGRPKAVRAVGTACATNPLPLVVPCHRVLRSDGSMGGYLGGTEAKAALLSLERLHLAKRPRS</sequence>
<dbReference type="GO" id="GO:0003908">
    <property type="term" value="F:methylated-DNA-[protein]-cysteine S-methyltransferase activity"/>
    <property type="evidence" value="ECO:0007669"/>
    <property type="project" value="UniProtKB-UniRule"/>
</dbReference>
<keyword evidence="3 9" id="KW-0963">Cytoplasm</keyword>
<dbReference type="InterPro" id="IPR036631">
    <property type="entry name" value="MGMT_N_sf"/>
</dbReference>
<comment type="miscellaneous">
    <text evidence="9">This enzyme catalyzes only one turnover and therefore is not strictly catalytic. According to one definition, an enzyme is a biocatalyst that acts repeatedly and over many reaction cycles.</text>
</comment>
<dbReference type="Gene3D" id="3.30.160.70">
    <property type="entry name" value="Methylated DNA-protein cysteine methyltransferase domain"/>
    <property type="match status" value="1"/>
</dbReference>
<protein>
    <recommendedName>
        <fullName evidence="9">Methylated-DNA--protein-cysteine methyltransferase</fullName>
        <ecNumber evidence="9">2.1.1.63</ecNumber>
    </recommendedName>
    <alternativeName>
        <fullName evidence="9">6-O-methylguanine-DNA methyltransferase</fullName>
        <shortName evidence="9">MGMT</shortName>
    </alternativeName>
    <alternativeName>
        <fullName evidence="9">O-6-methylguanine-DNA-alkyltransferase</fullName>
    </alternativeName>
</protein>
<dbReference type="Pfam" id="PF02870">
    <property type="entry name" value="Methyltransf_1N"/>
    <property type="match status" value="1"/>
</dbReference>
<comment type="catalytic activity">
    <reaction evidence="1 9">
        <text>a 4-O-methyl-thymidine in DNA + L-cysteinyl-[protein] = a thymidine in DNA + S-methyl-L-cysteinyl-[protein]</text>
        <dbReference type="Rhea" id="RHEA:53428"/>
        <dbReference type="Rhea" id="RHEA-COMP:10131"/>
        <dbReference type="Rhea" id="RHEA-COMP:10132"/>
        <dbReference type="Rhea" id="RHEA-COMP:13555"/>
        <dbReference type="Rhea" id="RHEA-COMP:13556"/>
        <dbReference type="ChEBI" id="CHEBI:29950"/>
        <dbReference type="ChEBI" id="CHEBI:82612"/>
        <dbReference type="ChEBI" id="CHEBI:137386"/>
        <dbReference type="ChEBI" id="CHEBI:137387"/>
        <dbReference type="EC" id="2.1.1.63"/>
    </reaction>
</comment>
<dbReference type="GO" id="GO:0005737">
    <property type="term" value="C:cytoplasm"/>
    <property type="evidence" value="ECO:0007669"/>
    <property type="project" value="UniProtKB-SubCell"/>
</dbReference>
<dbReference type="InterPro" id="IPR008332">
    <property type="entry name" value="MethylG_MeTrfase_N"/>
</dbReference>
<dbReference type="InterPro" id="IPR001497">
    <property type="entry name" value="MethylDNA_cys_MeTrfase_AS"/>
</dbReference>
<dbReference type="GO" id="GO:0032259">
    <property type="term" value="P:methylation"/>
    <property type="evidence" value="ECO:0007669"/>
    <property type="project" value="UniProtKB-KW"/>
</dbReference>
<dbReference type="SUPFAM" id="SSF46767">
    <property type="entry name" value="Methylated DNA-protein cysteine methyltransferase, C-terminal domain"/>
    <property type="match status" value="1"/>
</dbReference>
<evidence type="ECO:0000256" key="4">
    <source>
        <dbReference type="ARBA" id="ARBA00022603"/>
    </source>
</evidence>
<evidence type="ECO:0000313" key="12">
    <source>
        <dbReference type="EMBL" id="MBB2995520.1"/>
    </source>
</evidence>
<keyword evidence="7 9" id="KW-0234">DNA repair</keyword>
<dbReference type="InterPro" id="IPR036388">
    <property type="entry name" value="WH-like_DNA-bd_sf"/>
</dbReference>
<dbReference type="SUPFAM" id="SSF53155">
    <property type="entry name" value="Methylated DNA-protein cysteine methyltransferase domain"/>
    <property type="match status" value="1"/>
</dbReference>
<keyword evidence="13" id="KW-1185">Reference proteome</keyword>
<dbReference type="EMBL" id="JACHVS010000001">
    <property type="protein sequence ID" value="MBB2995520.1"/>
    <property type="molecule type" value="Genomic_DNA"/>
</dbReference>
<feature type="domain" description="Methylguanine DNA methyltransferase ribonuclease-like" evidence="11">
    <location>
        <begin position="43"/>
        <end position="118"/>
    </location>
</feature>
<keyword evidence="6 9" id="KW-0227">DNA damage</keyword>
<organism evidence="12 13">
    <name type="scientific">Paeniglutamicibacter cryotolerans</name>
    <dbReference type="NCBI Taxonomy" id="670079"/>
    <lineage>
        <taxon>Bacteria</taxon>
        <taxon>Bacillati</taxon>
        <taxon>Actinomycetota</taxon>
        <taxon>Actinomycetes</taxon>
        <taxon>Micrococcales</taxon>
        <taxon>Micrococcaceae</taxon>
        <taxon>Paeniglutamicibacter</taxon>
    </lineage>
</organism>
<dbReference type="RefSeq" id="WP_221184410.1">
    <property type="nucleotide sequence ID" value="NZ_BAABGK010000110.1"/>
</dbReference>
<dbReference type="FunFam" id="1.10.10.10:FF:000214">
    <property type="entry name" value="Methylated-DNA--protein-cysteine methyltransferase"/>
    <property type="match status" value="1"/>
</dbReference>
<comment type="function">
    <text evidence="9">Involved in the cellular defense against the biological effects of O6-methylguanine (O6-MeG) and O4-methylthymine (O4-MeT) in DNA. Repairs the methylated nucleobase in DNA by stoichiometrically transferring the methyl group to a cysteine residue in the enzyme. This is a suicide reaction: the enzyme is irreversibly inactivated.</text>
</comment>
<feature type="active site" description="Nucleophile; methyl group acceptor" evidence="9">
    <location>
        <position position="175"/>
    </location>
</feature>
<gene>
    <name evidence="12" type="ORF">E9229_001711</name>
</gene>
<dbReference type="NCBIfam" id="TIGR00589">
    <property type="entry name" value="ogt"/>
    <property type="match status" value="1"/>
</dbReference>
<dbReference type="AlphaFoldDB" id="A0A839QI24"/>
<evidence type="ECO:0000313" key="13">
    <source>
        <dbReference type="Proteomes" id="UP000523000"/>
    </source>
</evidence>
<dbReference type="Gene3D" id="1.10.10.10">
    <property type="entry name" value="Winged helix-like DNA-binding domain superfamily/Winged helix DNA-binding domain"/>
    <property type="match status" value="1"/>
</dbReference>
<accession>A0A839QI24</accession>
<comment type="caution">
    <text evidence="12">The sequence shown here is derived from an EMBL/GenBank/DDBJ whole genome shotgun (WGS) entry which is preliminary data.</text>
</comment>
<dbReference type="EC" id="2.1.1.63" evidence="9"/>
<keyword evidence="5 9" id="KW-0808">Transferase</keyword>
<evidence type="ECO:0000256" key="3">
    <source>
        <dbReference type="ARBA" id="ARBA00022490"/>
    </source>
</evidence>
<proteinExistence type="inferred from homology"/>
<evidence type="ECO:0000256" key="2">
    <source>
        <dbReference type="ARBA" id="ARBA00008711"/>
    </source>
</evidence>
<evidence type="ECO:0000256" key="6">
    <source>
        <dbReference type="ARBA" id="ARBA00022763"/>
    </source>
</evidence>